<evidence type="ECO:0000313" key="1">
    <source>
        <dbReference type="EMBL" id="WXA94360.1"/>
    </source>
</evidence>
<dbReference type="Proteomes" id="UP001379533">
    <property type="component" value="Chromosome"/>
</dbReference>
<dbReference type="EMBL" id="CP089982">
    <property type="protein sequence ID" value="WXA94360.1"/>
    <property type="molecule type" value="Genomic_DNA"/>
</dbReference>
<reference evidence="1 2" key="1">
    <citation type="submission" date="2021-12" db="EMBL/GenBank/DDBJ databases">
        <title>Discovery of the Pendulisporaceae a myxobacterial family with distinct sporulation behavior and unique specialized metabolism.</title>
        <authorList>
            <person name="Garcia R."/>
            <person name="Popoff A."/>
            <person name="Bader C.D."/>
            <person name="Loehr J."/>
            <person name="Walesch S."/>
            <person name="Walt C."/>
            <person name="Boldt J."/>
            <person name="Bunk B."/>
            <person name="Haeckl F.J.F.P.J."/>
            <person name="Gunesch A.P."/>
            <person name="Birkelbach J."/>
            <person name="Nuebel U."/>
            <person name="Pietschmann T."/>
            <person name="Bach T."/>
            <person name="Mueller R."/>
        </authorList>
    </citation>
    <scope>NUCLEOTIDE SEQUENCE [LARGE SCALE GENOMIC DNA]</scope>
    <source>
        <strain evidence="1 2">MSr12523</strain>
    </source>
</reference>
<dbReference type="RefSeq" id="WP_394844966.1">
    <property type="nucleotide sequence ID" value="NZ_CP089982.1"/>
</dbReference>
<keyword evidence="2" id="KW-1185">Reference proteome</keyword>
<sequence>MALPRPVVAQEALRIYLKRPTPSIRASEPTLLPALRDSGFVSVLDAPADKVKAVADTEGAEALWLGPSVGFDVVTYHSEESKLTAGIIPGVGYGIKWKPSWYHLNKSLLAADLFIQGVLVAGDSDKGTKDVFNFDLLPVVTILDWVGVGFGERFHVGPGATSPDLIISFGVKTST</sequence>
<gene>
    <name evidence="1" type="ORF">LZC95_48935</name>
</gene>
<accession>A0ABZ2K9W0</accession>
<proteinExistence type="predicted"/>
<protein>
    <submittedName>
        <fullName evidence="1">Uncharacterized protein</fullName>
    </submittedName>
</protein>
<organism evidence="1 2">
    <name type="scientific">Pendulispora brunnea</name>
    <dbReference type="NCBI Taxonomy" id="2905690"/>
    <lineage>
        <taxon>Bacteria</taxon>
        <taxon>Pseudomonadati</taxon>
        <taxon>Myxococcota</taxon>
        <taxon>Myxococcia</taxon>
        <taxon>Myxococcales</taxon>
        <taxon>Sorangiineae</taxon>
        <taxon>Pendulisporaceae</taxon>
        <taxon>Pendulispora</taxon>
    </lineage>
</organism>
<name>A0ABZ2K9W0_9BACT</name>
<evidence type="ECO:0000313" key="2">
    <source>
        <dbReference type="Proteomes" id="UP001379533"/>
    </source>
</evidence>